<accession>A0AAV5AVK4</accession>
<proteinExistence type="predicted"/>
<evidence type="ECO:0000313" key="3">
    <source>
        <dbReference type="Proteomes" id="UP001207736"/>
    </source>
</evidence>
<dbReference type="RefSeq" id="WP_264847597.1">
    <property type="nucleotide sequence ID" value="NZ_BPMA01000065.1"/>
</dbReference>
<dbReference type="EMBL" id="BQKA01000024">
    <property type="protein sequence ID" value="GJM50325.1"/>
    <property type="molecule type" value="Genomic_DNA"/>
</dbReference>
<gene>
    <name evidence="1" type="ORF">RCZ15_12980</name>
    <name evidence="2" type="ORF">RCZ16_21580</name>
</gene>
<dbReference type="EMBL" id="BQKB01000050">
    <property type="protein sequence ID" value="GJM53842.1"/>
    <property type="molecule type" value="Genomic_DNA"/>
</dbReference>
<dbReference type="Proteomes" id="UP001208692">
    <property type="component" value="Unassembled WGS sequence"/>
</dbReference>
<dbReference type="AlphaFoldDB" id="A0AAV5AVK4"/>
<reference evidence="1 4" key="1">
    <citation type="submission" date="2021-11" db="EMBL/GenBank/DDBJ databases">
        <title>Draft genome sequence of Capnocytophaga sp. strain KC07075 isolated from cat oral cavity.</title>
        <authorList>
            <person name="Suzuki M."/>
            <person name="Imaoka K."/>
            <person name="Kimura M."/>
            <person name="Morikawa S."/>
            <person name="Maeda K."/>
        </authorList>
    </citation>
    <scope>NUCLEOTIDE SEQUENCE</scope>
    <source>
        <strain evidence="1">KC07075</strain>
        <strain evidence="2 4">KC07079</strain>
    </source>
</reference>
<evidence type="ECO:0000313" key="4">
    <source>
        <dbReference type="Proteomes" id="UP001208692"/>
    </source>
</evidence>
<protein>
    <submittedName>
        <fullName evidence="1">Uncharacterized protein</fullName>
    </submittedName>
</protein>
<evidence type="ECO:0000313" key="1">
    <source>
        <dbReference type="EMBL" id="GJM50325.1"/>
    </source>
</evidence>
<keyword evidence="4" id="KW-1185">Reference proteome</keyword>
<comment type="caution">
    <text evidence="1">The sequence shown here is derived from an EMBL/GenBank/DDBJ whole genome shotgun (WGS) entry which is preliminary data.</text>
</comment>
<organism evidence="1 3">
    <name type="scientific">Capnocytophaga catalasegens</name>
    <dbReference type="NCBI Taxonomy" id="1004260"/>
    <lineage>
        <taxon>Bacteria</taxon>
        <taxon>Pseudomonadati</taxon>
        <taxon>Bacteroidota</taxon>
        <taxon>Flavobacteriia</taxon>
        <taxon>Flavobacteriales</taxon>
        <taxon>Flavobacteriaceae</taxon>
        <taxon>Capnocytophaga</taxon>
    </lineage>
</organism>
<name>A0AAV5AVK4_9FLAO</name>
<dbReference type="Proteomes" id="UP001207736">
    <property type="component" value="Unassembled WGS sequence"/>
</dbReference>
<sequence length="230" mass="26631">MKVSNNLKKENYTAVAEFMLVSFERDLSEFTKSFKTIDEEYLSKFKSAITDAKSLGSAMAIQAEQKNVTKKLYEYADQLKDMIAFLKRYAEKANLETTILGRIATSLRAKNIEKSVIDTRAALPYFIENKDKMTDMPEGFLDKIEPIIDNFEKLNISQNSLMNQRKQITSESKDVYQKLYVYISEIADMGKMIYKQSTKKDEYTISKILSRMSYTDKKKEVKAEMPKKEA</sequence>
<evidence type="ECO:0000313" key="2">
    <source>
        <dbReference type="EMBL" id="GJM53842.1"/>
    </source>
</evidence>